<dbReference type="Gene3D" id="1.10.1740.10">
    <property type="match status" value="1"/>
</dbReference>
<dbReference type="Gene3D" id="1.10.10.10">
    <property type="entry name" value="Winged helix-like DNA-binding domain superfamily/Winged helix DNA-binding domain"/>
    <property type="match status" value="1"/>
</dbReference>
<dbReference type="InterPro" id="IPR013249">
    <property type="entry name" value="RNA_pol_sigma70_r4_t2"/>
</dbReference>
<dbReference type="PANTHER" id="PTHR43133">
    <property type="entry name" value="RNA POLYMERASE ECF-TYPE SIGMA FACTO"/>
    <property type="match status" value="1"/>
</dbReference>
<dbReference type="InterPro" id="IPR039425">
    <property type="entry name" value="RNA_pol_sigma-70-like"/>
</dbReference>
<organism evidence="7 8">
    <name type="scientific">Chitinophaga costaii</name>
    <dbReference type="NCBI Taxonomy" id="1335309"/>
    <lineage>
        <taxon>Bacteria</taxon>
        <taxon>Pseudomonadati</taxon>
        <taxon>Bacteroidota</taxon>
        <taxon>Chitinophagia</taxon>
        <taxon>Chitinophagales</taxon>
        <taxon>Chitinophagaceae</taxon>
        <taxon>Chitinophaga</taxon>
    </lineage>
</organism>
<dbReference type="NCBIfam" id="TIGR02937">
    <property type="entry name" value="sigma70-ECF"/>
    <property type="match status" value="1"/>
</dbReference>
<dbReference type="InterPro" id="IPR014284">
    <property type="entry name" value="RNA_pol_sigma-70_dom"/>
</dbReference>
<comment type="similarity">
    <text evidence="1">Belongs to the sigma-70 factor family. ECF subfamily.</text>
</comment>
<name>A0A1C3YR01_9BACT</name>
<dbReference type="OrthoDB" id="657017at2"/>
<dbReference type="InterPro" id="IPR013324">
    <property type="entry name" value="RNA_pol_sigma_r3/r4-like"/>
</dbReference>
<dbReference type="GO" id="GO:0003677">
    <property type="term" value="F:DNA binding"/>
    <property type="evidence" value="ECO:0007669"/>
    <property type="project" value="InterPro"/>
</dbReference>
<keyword evidence="3" id="KW-0731">Sigma factor</keyword>
<evidence type="ECO:0000259" key="5">
    <source>
        <dbReference type="Pfam" id="PF04542"/>
    </source>
</evidence>
<dbReference type="Proteomes" id="UP000242818">
    <property type="component" value="Unassembled WGS sequence"/>
</dbReference>
<dbReference type="SUPFAM" id="SSF88659">
    <property type="entry name" value="Sigma3 and sigma4 domains of RNA polymerase sigma factors"/>
    <property type="match status" value="1"/>
</dbReference>
<evidence type="ECO:0000256" key="4">
    <source>
        <dbReference type="ARBA" id="ARBA00023163"/>
    </source>
</evidence>
<proteinExistence type="inferred from homology"/>
<evidence type="ECO:0000313" key="8">
    <source>
        <dbReference type="Proteomes" id="UP000242818"/>
    </source>
</evidence>
<keyword evidence="8" id="KW-1185">Reference proteome</keyword>
<dbReference type="RefSeq" id="WP_089707828.1">
    <property type="nucleotide sequence ID" value="NZ_FMAR01000001.1"/>
</dbReference>
<dbReference type="GO" id="GO:0006352">
    <property type="term" value="P:DNA-templated transcription initiation"/>
    <property type="evidence" value="ECO:0007669"/>
    <property type="project" value="InterPro"/>
</dbReference>
<reference evidence="7 8" key="1">
    <citation type="submission" date="2016-08" db="EMBL/GenBank/DDBJ databases">
        <authorList>
            <person name="Seilhamer J.J."/>
        </authorList>
    </citation>
    <scope>NUCLEOTIDE SEQUENCE [LARGE SCALE GENOMIC DNA]</scope>
    <source>
        <strain evidence="7 8">A37T2</strain>
    </source>
</reference>
<dbReference type="Pfam" id="PF08281">
    <property type="entry name" value="Sigma70_r4_2"/>
    <property type="match status" value="1"/>
</dbReference>
<gene>
    <name evidence="7" type="ORF">GA0116948_10154</name>
</gene>
<dbReference type="GO" id="GO:0016987">
    <property type="term" value="F:sigma factor activity"/>
    <property type="evidence" value="ECO:0007669"/>
    <property type="project" value="UniProtKB-KW"/>
</dbReference>
<evidence type="ECO:0000256" key="1">
    <source>
        <dbReference type="ARBA" id="ARBA00010641"/>
    </source>
</evidence>
<dbReference type="PANTHER" id="PTHR43133:SF46">
    <property type="entry name" value="RNA POLYMERASE SIGMA-70 FACTOR ECF SUBFAMILY"/>
    <property type="match status" value="1"/>
</dbReference>
<dbReference type="InterPro" id="IPR013325">
    <property type="entry name" value="RNA_pol_sigma_r2"/>
</dbReference>
<keyword evidence="2" id="KW-0805">Transcription regulation</keyword>
<evidence type="ECO:0000256" key="2">
    <source>
        <dbReference type="ARBA" id="ARBA00023015"/>
    </source>
</evidence>
<sequence length="185" mass="21008">MNEQDSIQQLKAGNATAFAHIYEQHRTHVFAYAMHLLKNHEMAEDITQEVFMKLWNDRASLRPDTEHLGPLLSVMTKHRCFDEFRKTERLTAGSKHYAYHKQYAQATIPVEDKEMGHIIATAVAQLSPVDRKAFTLSYLEDKSNREVAQALGIEYGSAKNRVSKARQAAKAIILTIVGKGNDLLR</sequence>
<feature type="domain" description="RNA polymerase sigma-70 region 2" evidence="5">
    <location>
        <begin position="21"/>
        <end position="89"/>
    </location>
</feature>
<dbReference type="AlphaFoldDB" id="A0A1C3YR01"/>
<dbReference type="EMBL" id="FMAR01000001">
    <property type="protein sequence ID" value="SCB72490.1"/>
    <property type="molecule type" value="Genomic_DNA"/>
</dbReference>
<evidence type="ECO:0000259" key="6">
    <source>
        <dbReference type="Pfam" id="PF08281"/>
    </source>
</evidence>
<feature type="domain" description="RNA polymerase sigma factor 70 region 4 type 2" evidence="6">
    <location>
        <begin position="119"/>
        <end position="167"/>
    </location>
</feature>
<dbReference type="InterPro" id="IPR007627">
    <property type="entry name" value="RNA_pol_sigma70_r2"/>
</dbReference>
<keyword evidence="4" id="KW-0804">Transcription</keyword>
<dbReference type="Pfam" id="PF04542">
    <property type="entry name" value="Sigma70_r2"/>
    <property type="match status" value="1"/>
</dbReference>
<protein>
    <submittedName>
        <fullName evidence="7">RNA polymerase sigma-70 factor, ECF subfamily</fullName>
    </submittedName>
</protein>
<evidence type="ECO:0000256" key="3">
    <source>
        <dbReference type="ARBA" id="ARBA00023082"/>
    </source>
</evidence>
<dbReference type="InterPro" id="IPR036388">
    <property type="entry name" value="WH-like_DNA-bd_sf"/>
</dbReference>
<dbReference type="STRING" id="1335309.GA0116948_10154"/>
<evidence type="ECO:0000313" key="7">
    <source>
        <dbReference type="EMBL" id="SCB72490.1"/>
    </source>
</evidence>
<dbReference type="SUPFAM" id="SSF88946">
    <property type="entry name" value="Sigma2 domain of RNA polymerase sigma factors"/>
    <property type="match status" value="1"/>
</dbReference>
<accession>A0A1C3YR01</accession>